<evidence type="ECO:0000313" key="1">
    <source>
        <dbReference type="EMBL" id="CZT02969.1"/>
    </source>
</evidence>
<dbReference type="InParanoid" id="A0A1E1KXK6"/>
<proteinExistence type="predicted"/>
<gene>
    <name evidence="1" type="ORF">RCO7_14707</name>
</gene>
<name>A0A1E1KXK6_9HELO</name>
<protein>
    <submittedName>
        <fullName evidence="1">Uncharacterized protein</fullName>
    </submittedName>
</protein>
<reference evidence="2" key="1">
    <citation type="submission" date="2016-03" db="EMBL/GenBank/DDBJ databases">
        <authorList>
            <person name="Ploux O."/>
        </authorList>
    </citation>
    <scope>NUCLEOTIDE SEQUENCE [LARGE SCALE GENOMIC DNA]</scope>
    <source>
        <strain evidence="2">UK7</strain>
    </source>
</reference>
<evidence type="ECO:0000313" key="2">
    <source>
        <dbReference type="Proteomes" id="UP000178129"/>
    </source>
</evidence>
<dbReference type="AlphaFoldDB" id="A0A1E1KXK6"/>
<keyword evidence="2" id="KW-1185">Reference proteome</keyword>
<accession>A0A1E1KXK6</accession>
<comment type="caution">
    <text evidence="1">The sequence shown here is derived from an EMBL/GenBank/DDBJ whole genome shotgun (WGS) entry which is preliminary data.</text>
</comment>
<dbReference type="Proteomes" id="UP000178129">
    <property type="component" value="Unassembled WGS sequence"/>
</dbReference>
<organism evidence="1 2">
    <name type="scientific">Rhynchosporium graminicola</name>
    <dbReference type="NCBI Taxonomy" id="2792576"/>
    <lineage>
        <taxon>Eukaryota</taxon>
        <taxon>Fungi</taxon>
        <taxon>Dikarya</taxon>
        <taxon>Ascomycota</taxon>
        <taxon>Pezizomycotina</taxon>
        <taxon>Leotiomycetes</taxon>
        <taxon>Helotiales</taxon>
        <taxon>Ploettnerulaceae</taxon>
        <taxon>Rhynchosporium</taxon>
    </lineage>
</organism>
<sequence>MSKPQGVRMLAKAVQNNPPNDDKDFPRNVLPMVVSLIITNTMRYQATIGKSSRDENSRMLNLQKFHIDGNYASRHWYESIMDLLITNFAIHNIGGSWRRGGGFLGPESWKLIATLLDTTNSQQFESVTRRVLPAMRAAKQ</sequence>
<dbReference type="EMBL" id="FJUW01000026">
    <property type="protein sequence ID" value="CZT02969.1"/>
    <property type="molecule type" value="Genomic_DNA"/>
</dbReference>